<evidence type="ECO:0000256" key="1">
    <source>
        <dbReference type="SAM" id="MobiDB-lite"/>
    </source>
</evidence>
<dbReference type="RefSeq" id="WP_093518462.1">
    <property type="nucleotide sequence ID" value="NZ_FOSK01000003.1"/>
</dbReference>
<dbReference type="PANTHER" id="PTHR14389">
    <property type="entry name" value="SI:CH1073-475A24.1"/>
    <property type="match status" value="1"/>
</dbReference>
<reference evidence="2 3" key="1">
    <citation type="submission" date="2016-10" db="EMBL/GenBank/DDBJ databases">
        <authorList>
            <person name="Varghese N."/>
            <person name="Submissions S."/>
        </authorList>
    </citation>
    <scope>NUCLEOTIDE SEQUENCE [LARGE SCALE GENOMIC DNA]</scope>
    <source>
        <strain evidence="2 3">DSM 16392</strain>
    </source>
</reference>
<dbReference type="SUPFAM" id="SSF50494">
    <property type="entry name" value="Trypsin-like serine proteases"/>
    <property type="match status" value="1"/>
</dbReference>
<gene>
    <name evidence="2" type="ORF">SAMN04488518_103369</name>
</gene>
<dbReference type="Pfam" id="PF13365">
    <property type="entry name" value="Trypsin_2"/>
    <property type="match status" value="1"/>
</dbReference>
<accession>A0A1I3Y509</accession>
<comment type="caution">
    <text evidence="2">The sequence shown here is derived from an EMBL/GenBank/DDBJ whole genome shotgun (WGS) entry which is preliminary data.</text>
</comment>
<organism evidence="2 3">
    <name type="scientific">Pseudovibrio ascidiaceicola</name>
    <dbReference type="NCBI Taxonomy" id="285279"/>
    <lineage>
        <taxon>Bacteria</taxon>
        <taxon>Pseudomonadati</taxon>
        <taxon>Pseudomonadota</taxon>
        <taxon>Alphaproteobacteria</taxon>
        <taxon>Hyphomicrobiales</taxon>
        <taxon>Stappiaceae</taxon>
        <taxon>Pseudovibrio</taxon>
    </lineage>
</organism>
<feature type="compositionally biased region" description="Basic and acidic residues" evidence="1">
    <location>
        <begin position="1"/>
        <end position="10"/>
    </location>
</feature>
<keyword evidence="3" id="KW-1185">Reference proteome</keyword>
<dbReference type="PANTHER" id="PTHR14389:SF3">
    <property type="entry name" value="PROTEIN FAM111A-LIKE"/>
    <property type="match status" value="1"/>
</dbReference>
<dbReference type="Proteomes" id="UP000199598">
    <property type="component" value="Unassembled WGS sequence"/>
</dbReference>
<protein>
    <submittedName>
        <fullName evidence="2">V8-like Glu-specific endopeptidase</fullName>
    </submittedName>
</protein>
<dbReference type="InterPro" id="IPR009003">
    <property type="entry name" value="Peptidase_S1_PA"/>
</dbReference>
<dbReference type="InterPro" id="IPR043504">
    <property type="entry name" value="Peptidase_S1_PA_chymotrypsin"/>
</dbReference>
<evidence type="ECO:0000313" key="3">
    <source>
        <dbReference type="Proteomes" id="UP000199598"/>
    </source>
</evidence>
<feature type="region of interest" description="Disordered" evidence="1">
    <location>
        <begin position="1"/>
        <end position="27"/>
    </location>
</feature>
<dbReference type="EMBL" id="FOSK01000003">
    <property type="protein sequence ID" value="SFK27037.1"/>
    <property type="molecule type" value="Genomic_DNA"/>
</dbReference>
<sequence length="295" mass="32187">MANSREDRCDCGSAGERGAGERGAGEFGDAVWDEPERLHVRKSLIPEGDNTAFERIMGVSDIFPINYLSRGVAAARSICKVQLYRGGRIPAGAGSGFLVGPNLLLTNNHVIRSRQSAVRASAIFQYEMDEDFSLGRSAEFSITDEIFFTSASDDLDFSFVSVEEGNKEARSLSDFGSLKLLPQSGKAVKGEAVSIIHHPNGGLKSLSLRNSQILSVHDHFITYSSDTLPGSSGAPVLNDQWLPVALHHRSISHPSNRNRWIANRGIRISAILTNLKLHASKRNTDAMRITERLGL</sequence>
<evidence type="ECO:0000313" key="2">
    <source>
        <dbReference type="EMBL" id="SFK27037.1"/>
    </source>
</evidence>
<proteinExistence type="predicted"/>
<name>A0A1I3Y509_9HYPH</name>
<dbReference type="Gene3D" id="2.40.10.10">
    <property type="entry name" value="Trypsin-like serine proteases"/>
    <property type="match status" value="2"/>
</dbReference>